<proteinExistence type="predicted"/>
<evidence type="ECO:0000313" key="2">
    <source>
        <dbReference type="Proteomes" id="UP000576393"/>
    </source>
</evidence>
<dbReference type="AlphaFoldDB" id="A0A852V8K3"/>
<organism evidence="1 2">
    <name type="scientific">Streptosporangium sandarakinum</name>
    <dbReference type="NCBI Taxonomy" id="1260955"/>
    <lineage>
        <taxon>Bacteria</taxon>
        <taxon>Bacillati</taxon>
        <taxon>Actinomycetota</taxon>
        <taxon>Actinomycetes</taxon>
        <taxon>Streptosporangiales</taxon>
        <taxon>Streptosporangiaceae</taxon>
        <taxon>Streptosporangium</taxon>
    </lineage>
</organism>
<dbReference type="PIRSF" id="PIRSF012608">
    <property type="entry name" value="UCP012608"/>
    <property type="match status" value="1"/>
</dbReference>
<evidence type="ECO:0008006" key="3">
    <source>
        <dbReference type="Google" id="ProtNLM"/>
    </source>
</evidence>
<sequence>MSRERAAVMVEYQARACRSLGSPLYAFLLERVARDVREGGPCAAALAGYEDAPGPDAVALRLLGGVHALALTGRAPDLAACYPSTGGSFDPDDPEPCWRAFRDAVVNGMEWVRDWMTRPPQTNEVGRSNLLIAGLLEVTGAAPLPIRLFELGSSAGLNLRADRFRYVAGDFAWGPADSPVVLDGAWDGTPPVWLLDAAAERPELTVIERRGCDLTPIDPLSPGGALALRAYVWPDQIARFARLEGALRVAARVPAQVEAIGAADFLARVRPEPGTLTVVWHSIMRQYVPGEEWARVERELDRLARTSTPRAPFAHISFEPRRIGDRHRFLLAARLCETAETVLAKARPHGLPARPVTG</sequence>
<dbReference type="Proteomes" id="UP000576393">
    <property type="component" value="Unassembled WGS sequence"/>
</dbReference>
<dbReference type="RefSeq" id="WP_179827649.1">
    <property type="nucleotide sequence ID" value="NZ_JACCCO010000003.1"/>
</dbReference>
<gene>
    <name evidence="1" type="ORF">HDA43_006105</name>
</gene>
<evidence type="ECO:0000313" key="1">
    <source>
        <dbReference type="EMBL" id="NYF43878.1"/>
    </source>
</evidence>
<accession>A0A852V8K3</accession>
<comment type="caution">
    <text evidence="1">The sequence shown here is derived from an EMBL/GenBank/DDBJ whole genome shotgun (WGS) entry which is preliminary data.</text>
</comment>
<dbReference type="Pfam" id="PF10094">
    <property type="entry name" value="DUF2332"/>
    <property type="match status" value="1"/>
</dbReference>
<reference evidence="1 2" key="1">
    <citation type="submission" date="2020-07" db="EMBL/GenBank/DDBJ databases">
        <title>Sequencing the genomes of 1000 actinobacteria strains.</title>
        <authorList>
            <person name="Klenk H.-P."/>
        </authorList>
    </citation>
    <scope>NUCLEOTIDE SEQUENCE [LARGE SCALE GENOMIC DNA]</scope>
    <source>
        <strain evidence="1 2">DSM 45763</strain>
    </source>
</reference>
<name>A0A852V8K3_9ACTN</name>
<dbReference type="InterPro" id="IPR011200">
    <property type="entry name" value="UCP012608"/>
</dbReference>
<dbReference type="EMBL" id="JACCCO010000003">
    <property type="protein sequence ID" value="NYF43878.1"/>
    <property type="molecule type" value="Genomic_DNA"/>
</dbReference>
<keyword evidence="2" id="KW-1185">Reference proteome</keyword>
<protein>
    <recommendedName>
        <fullName evidence="3">DUF2332 domain-containing protein</fullName>
    </recommendedName>
</protein>